<reference evidence="2" key="1">
    <citation type="submission" date="2023-06" db="EMBL/GenBank/DDBJ databases">
        <title>Genome-scale phylogeny and comparative genomics of the fungal order Sordariales.</title>
        <authorList>
            <consortium name="Lawrence Berkeley National Laboratory"/>
            <person name="Hensen N."/>
            <person name="Bonometti L."/>
            <person name="Westerberg I."/>
            <person name="Brannstrom I.O."/>
            <person name="Guillou S."/>
            <person name="Cros-Aarteil S."/>
            <person name="Calhoun S."/>
            <person name="Haridas S."/>
            <person name="Kuo A."/>
            <person name="Mondo S."/>
            <person name="Pangilinan J."/>
            <person name="Riley R."/>
            <person name="Labutti K."/>
            <person name="Andreopoulos B."/>
            <person name="Lipzen A."/>
            <person name="Chen C."/>
            <person name="Yanf M."/>
            <person name="Daum C."/>
            <person name="Ng V."/>
            <person name="Clum A."/>
            <person name="Steindorff A."/>
            <person name="Ohm R."/>
            <person name="Martin F."/>
            <person name="Silar P."/>
            <person name="Natvig D."/>
            <person name="Lalanne C."/>
            <person name="Gautier V."/>
            <person name="Ament-Velasquez S.L."/>
            <person name="Kruys A."/>
            <person name="Hutchinson M.I."/>
            <person name="Powell A.J."/>
            <person name="Barry K."/>
            <person name="Miller A.N."/>
            <person name="Grigoriev I.V."/>
            <person name="Debuchy R."/>
            <person name="Gladieux P."/>
            <person name="Thoren M.H."/>
            <person name="Johannesson H."/>
        </authorList>
    </citation>
    <scope>NUCLEOTIDE SEQUENCE</scope>
    <source>
        <strain evidence="2">CBS 540.89</strain>
    </source>
</reference>
<evidence type="ECO:0000256" key="1">
    <source>
        <dbReference type="SAM" id="MobiDB-lite"/>
    </source>
</evidence>
<feature type="compositionally biased region" description="Low complexity" evidence="1">
    <location>
        <begin position="61"/>
        <end position="75"/>
    </location>
</feature>
<protein>
    <submittedName>
        <fullName evidence="2">Uncharacterized protein</fullName>
    </submittedName>
</protein>
<dbReference type="EMBL" id="JAUKTV010000029">
    <property type="protein sequence ID" value="KAK0701336.1"/>
    <property type="molecule type" value="Genomic_DNA"/>
</dbReference>
<gene>
    <name evidence="2" type="ORF">B0T21DRAFT_397563</name>
</gene>
<keyword evidence="3" id="KW-1185">Reference proteome</keyword>
<name>A0AA39ZPP7_9PEZI</name>
<evidence type="ECO:0000313" key="3">
    <source>
        <dbReference type="Proteomes" id="UP001172159"/>
    </source>
</evidence>
<dbReference type="Proteomes" id="UP001172159">
    <property type="component" value="Unassembled WGS sequence"/>
</dbReference>
<organism evidence="2 3">
    <name type="scientific">Apiosordaria backusii</name>
    <dbReference type="NCBI Taxonomy" id="314023"/>
    <lineage>
        <taxon>Eukaryota</taxon>
        <taxon>Fungi</taxon>
        <taxon>Dikarya</taxon>
        <taxon>Ascomycota</taxon>
        <taxon>Pezizomycotina</taxon>
        <taxon>Sordariomycetes</taxon>
        <taxon>Sordariomycetidae</taxon>
        <taxon>Sordariales</taxon>
        <taxon>Lasiosphaeriaceae</taxon>
        <taxon>Apiosordaria</taxon>
    </lineage>
</organism>
<sequence length="145" mass="15406">MSFLPFEELFVAVYNKAKYGSVVRTGKRVDLAPDRSNTPEPLATSGSGPDDEFLNQQQRRGSLGPSPEPLSGSPETLHATRTQPVPAGCAAFEPKQVSGPDITSHNTNISETNSASLAEDRATRHGHGMQPDSRPSGELCGTTSN</sequence>
<feature type="compositionally biased region" description="Polar residues" evidence="1">
    <location>
        <begin position="35"/>
        <end position="47"/>
    </location>
</feature>
<feature type="compositionally biased region" description="Polar residues" evidence="1">
    <location>
        <begin position="101"/>
        <end position="116"/>
    </location>
</feature>
<comment type="caution">
    <text evidence="2">The sequence shown here is derived from an EMBL/GenBank/DDBJ whole genome shotgun (WGS) entry which is preliminary data.</text>
</comment>
<feature type="region of interest" description="Disordered" evidence="1">
    <location>
        <begin position="28"/>
        <end position="145"/>
    </location>
</feature>
<evidence type="ECO:0000313" key="2">
    <source>
        <dbReference type="EMBL" id="KAK0701336.1"/>
    </source>
</evidence>
<accession>A0AA39ZPP7</accession>
<dbReference type="AlphaFoldDB" id="A0AA39ZPP7"/>
<proteinExistence type="predicted"/>